<dbReference type="PANTHER" id="PTHR11547:SF23">
    <property type="entry name" value="CREATINE KINASE B-TYPE"/>
    <property type="match status" value="1"/>
</dbReference>
<evidence type="ECO:0000256" key="1">
    <source>
        <dbReference type="ARBA" id="ARBA00006798"/>
    </source>
</evidence>
<dbReference type="GO" id="GO:0004111">
    <property type="term" value="F:creatine kinase activity"/>
    <property type="evidence" value="ECO:0007669"/>
    <property type="project" value="InterPro"/>
</dbReference>
<evidence type="ECO:0000256" key="3">
    <source>
        <dbReference type="ARBA" id="ARBA00022679"/>
    </source>
</evidence>
<dbReference type="OrthoDB" id="430219at2759"/>
<keyword evidence="5 8" id="KW-0418">Kinase</keyword>
<keyword evidence="4 8" id="KW-0547">Nucleotide-binding</keyword>
<dbReference type="InterPro" id="IPR014746">
    <property type="entry name" value="Gln_synth/guanido_kin_cat_dom"/>
</dbReference>
<dbReference type="PROSITE" id="PS00112">
    <property type="entry name" value="PHOSPHAGEN_KINASE"/>
    <property type="match status" value="1"/>
</dbReference>
<proteinExistence type="inferred from homology"/>
<feature type="binding site" evidence="8">
    <location>
        <begin position="393"/>
        <end position="397"/>
    </location>
    <ligand>
        <name>ATP</name>
        <dbReference type="ChEBI" id="CHEBI:30616"/>
    </ligand>
</feature>
<feature type="domain" description="Phosphagen kinase C-terminal" evidence="11">
    <location>
        <begin position="390"/>
        <end position="436"/>
    </location>
</feature>
<evidence type="ECO:0000256" key="5">
    <source>
        <dbReference type="ARBA" id="ARBA00022777"/>
    </source>
</evidence>
<dbReference type="EMBL" id="VXIV02002630">
    <property type="protein sequence ID" value="KAF6024029.1"/>
    <property type="molecule type" value="Genomic_DNA"/>
</dbReference>
<protein>
    <recommendedName>
        <fullName evidence="2">creatine kinase</fullName>
        <ecNumber evidence="2">2.7.3.2</ecNumber>
    </recommendedName>
</protein>
<evidence type="ECO:0000256" key="9">
    <source>
        <dbReference type="RuleBase" id="RU000505"/>
    </source>
</evidence>
<dbReference type="Gene3D" id="3.30.590.10">
    <property type="entry name" value="Glutamine synthetase/guanido kinase, catalytic domain"/>
    <property type="match status" value="3"/>
</dbReference>
<evidence type="ECO:0000259" key="11">
    <source>
        <dbReference type="PROSITE" id="PS51510"/>
    </source>
</evidence>
<evidence type="ECO:0000259" key="10">
    <source>
        <dbReference type="PROSITE" id="PS51509"/>
    </source>
</evidence>
<dbReference type="AlphaFoldDB" id="A0A7J7JCN4"/>
<dbReference type="InterPro" id="IPR036802">
    <property type="entry name" value="ATP-guanido_PTrfase_N_sf"/>
</dbReference>
<evidence type="ECO:0000256" key="4">
    <source>
        <dbReference type="ARBA" id="ARBA00022741"/>
    </source>
</evidence>
<dbReference type="PROSITE" id="PS51509">
    <property type="entry name" value="PHOSPHAGEN_KINASE_N"/>
    <property type="match status" value="1"/>
</dbReference>
<dbReference type="SUPFAM" id="SSF48034">
    <property type="entry name" value="Guanido kinase N-terminal domain"/>
    <property type="match status" value="1"/>
</dbReference>
<evidence type="ECO:0000313" key="13">
    <source>
        <dbReference type="Proteomes" id="UP000593567"/>
    </source>
</evidence>
<organism evidence="12 13">
    <name type="scientific">Bugula neritina</name>
    <name type="common">Brown bryozoan</name>
    <name type="synonym">Sertularia neritina</name>
    <dbReference type="NCBI Taxonomy" id="10212"/>
    <lineage>
        <taxon>Eukaryota</taxon>
        <taxon>Metazoa</taxon>
        <taxon>Spiralia</taxon>
        <taxon>Lophotrochozoa</taxon>
        <taxon>Bryozoa</taxon>
        <taxon>Gymnolaemata</taxon>
        <taxon>Cheilostomatida</taxon>
        <taxon>Flustrina</taxon>
        <taxon>Buguloidea</taxon>
        <taxon>Bugulidae</taxon>
        <taxon>Bugula</taxon>
    </lineage>
</organism>
<comment type="similarity">
    <text evidence="1 7 9">Belongs to the ATP:guanido phosphotransferase family.</text>
</comment>
<comment type="caution">
    <text evidence="8">Lacks conserved residue(s) required for the propagation of feature annotation.</text>
</comment>
<dbReference type="InterPro" id="IPR022415">
    <property type="entry name" value="ATP-guanido_PTrfase_AS"/>
</dbReference>
<dbReference type="InterPro" id="IPR022414">
    <property type="entry name" value="ATP-guanido_PTrfase_cat"/>
</dbReference>
<dbReference type="InterPro" id="IPR000749">
    <property type="entry name" value="ATP-guanido_PTrfase"/>
</dbReference>
<dbReference type="Pfam" id="PF00217">
    <property type="entry name" value="ATP-gua_Ptrans"/>
    <property type="match status" value="2"/>
</dbReference>
<dbReference type="GO" id="GO:0005524">
    <property type="term" value="F:ATP binding"/>
    <property type="evidence" value="ECO:0007669"/>
    <property type="project" value="UniProtKB-UniRule"/>
</dbReference>
<keyword evidence="13" id="KW-1185">Reference proteome</keyword>
<evidence type="ECO:0000256" key="2">
    <source>
        <dbReference type="ARBA" id="ARBA00012231"/>
    </source>
</evidence>
<keyword evidence="3 8" id="KW-0808">Transferase</keyword>
<feature type="binding site" evidence="8">
    <location>
        <position position="43"/>
    </location>
    <ligand>
        <name>ATP</name>
        <dbReference type="ChEBI" id="CHEBI:30616"/>
    </ligand>
</feature>
<dbReference type="GO" id="GO:0046314">
    <property type="term" value="P:phosphocreatine biosynthetic process"/>
    <property type="evidence" value="ECO:0007669"/>
    <property type="project" value="InterPro"/>
</dbReference>
<dbReference type="PANTHER" id="PTHR11547">
    <property type="entry name" value="ARGININE OR CREATINE KINASE"/>
    <property type="match status" value="1"/>
</dbReference>
<evidence type="ECO:0000256" key="8">
    <source>
        <dbReference type="PROSITE-ProRule" id="PRU00843"/>
    </source>
</evidence>
<evidence type="ECO:0000256" key="7">
    <source>
        <dbReference type="PROSITE-ProRule" id="PRU00842"/>
    </source>
</evidence>
<feature type="binding site" evidence="8">
    <location>
        <position position="88"/>
    </location>
    <ligand>
        <name>ATP</name>
        <dbReference type="ChEBI" id="CHEBI:30616"/>
    </ligand>
</feature>
<feature type="domain" description="Phosphagen kinase N-terminal" evidence="10">
    <location>
        <begin position="292"/>
        <end position="383"/>
    </location>
</feature>
<dbReference type="Proteomes" id="UP000593567">
    <property type="component" value="Unassembled WGS sequence"/>
</dbReference>
<evidence type="ECO:0000313" key="12">
    <source>
        <dbReference type="EMBL" id="KAF6024029.1"/>
    </source>
</evidence>
<sequence>MLPTVGFTTTQGLIDSPAVFLQGKYYSLETMTLADQDQLIADHFLFDKPIHAHMTTQGMARDWPDARGIYHNDDKNFLVWINEEDHSRIISMQKGGNMKEVGFYLPWGYDTSCGLQELLWLPGVDFITFTAKVFDQENYLYEFRQLLRSPLSVQVFTRFCKALLEVERLMGEQGGNEFMFNEHIGYVLTCPSNLGTGLRTSVHLKIPKLSAHPKFDEILKNCRLQKRGTGGEETTSTDVELVQLVIDGVELLIKMEKKLEKGESIDDLIPGDDGCARPPVGGQPLQIKALHSAEWRATPKADNYPKLIVNHHNVLSKVLTQSLYNSLQGKKTSGGVTLDLCIQTGCDNPGSADNVVAGAVAGDEESYSGAKHPGQLAKSKLTNADLDKDFVQGCWISVSRNIRGFQLLPSIDRAGRRTVQKVVSDAASALDGPFKV</sequence>
<dbReference type="Gene3D" id="1.10.135.10">
    <property type="entry name" value="ATP:guanido phosphotransferase, N-terminal domain"/>
    <property type="match status" value="1"/>
</dbReference>
<feature type="domain" description="Phosphagen kinase C-terminal" evidence="11">
    <location>
        <begin position="1"/>
        <end position="244"/>
    </location>
</feature>
<gene>
    <name evidence="12" type="ORF">EB796_017665</name>
</gene>
<feature type="binding site" evidence="8">
    <location>
        <begin position="199"/>
        <end position="203"/>
    </location>
    <ligand>
        <name>ATP</name>
        <dbReference type="ChEBI" id="CHEBI:30616"/>
    </ligand>
</feature>
<evidence type="ECO:0000256" key="6">
    <source>
        <dbReference type="ARBA" id="ARBA00022840"/>
    </source>
</evidence>
<reference evidence="12" key="1">
    <citation type="submission" date="2020-06" db="EMBL/GenBank/DDBJ databases">
        <title>Draft genome of Bugula neritina, a colonial animal packing powerful symbionts and potential medicines.</title>
        <authorList>
            <person name="Rayko M."/>
        </authorList>
    </citation>
    <scope>NUCLEOTIDE SEQUENCE [LARGE SCALE GENOMIC DNA]</scope>
    <source>
        <strain evidence="12">Kwan_BN1</strain>
    </source>
</reference>
<name>A0A7J7JCN4_BUGNE</name>
<accession>A0A7J7JCN4</accession>
<keyword evidence="6 8" id="KW-0067">ATP-binding</keyword>
<dbReference type="EC" id="2.7.3.2" evidence="2"/>
<feature type="binding site" evidence="8">
    <location>
        <begin position="227"/>
        <end position="232"/>
    </location>
    <ligand>
        <name>ATP</name>
        <dbReference type="ChEBI" id="CHEBI:30616"/>
    </ligand>
</feature>
<comment type="caution">
    <text evidence="12">The sequence shown here is derived from an EMBL/GenBank/DDBJ whole genome shotgun (WGS) entry which is preliminary data.</text>
</comment>
<dbReference type="InterPro" id="IPR022413">
    <property type="entry name" value="ATP-guanido_PTrfase_N"/>
</dbReference>
<dbReference type="PROSITE" id="PS51510">
    <property type="entry name" value="PHOSPHAGEN_KINASE_C"/>
    <property type="match status" value="2"/>
</dbReference>
<dbReference type="Pfam" id="PF02807">
    <property type="entry name" value="ATP-gua_PtransN"/>
    <property type="match status" value="1"/>
</dbReference>
<dbReference type="GO" id="GO:0005615">
    <property type="term" value="C:extracellular space"/>
    <property type="evidence" value="ECO:0007669"/>
    <property type="project" value="TreeGrafter"/>
</dbReference>
<dbReference type="SUPFAM" id="SSF55931">
    <property type="entry name" value="Glutamine synthetase/guanido kinase"/>
    <property type="match status" value="3"/>
</dbReference>